<keyword evidence="2" id="KW-1185">Reference proteome</keyword>
<dbReference type="Gene3D" id="1.10.840.10">
    <property type="entry name" value="Ras guanine-nucleotide exchange factors catalytic domain"/>
    <property type="match status" value="1"/>
</dbReference>
<dbReference type="SUPFAM" id="SSF48366">
    <property type="entry name" value="Ras GEF"/>
    <property type="match status" value="1"/>
</dbReference>
<dbReference type="EMBL" id="JACDTQ010003919">
    <property type="protein sequence ID" value="KAF5911586.1"/>
    <property type="molecule type" value="Genomic_DNA"/>
</dbReference>
<comment type="caution">
    <text evidence="1">The sequence shown here is derived from an EMBL/GenBank/DDBJ whole genome shotgun (WGS) entry which is preliminary data.</text>
</comment>
<dbReference type="InterPro" id="IPR023578">
    <property type="entry name" value="Ras_GEF_dom_sf"/>
</dbReference>
<dbReference type="GO" id="GO:0005085">
    <property type="term" value="F:guanyl-nucleotide exchange factor activity"/>
    <property type="evidence" value="ECO:0007669"/>
    <property type="project" value="InterPro"/>
</dbReference>
<proteinExistence type="predicted"/>
<accession>A0A7J7E859</accession>
<reference evidence="1 2" key="1">
    <citation type="journal article" date="2020" name="Mol. Biol. Evol.">
        <title>Interspecific Gene Flow and the Evolution of Specialization in Black and White Rhinoceros.</title>
        <authorList>
            <person name="Moodley Y."/>
            <person name="Westbury M.V."/>
            <person name="Russo I.M."/>
            <person name="Gopalakrishnan S."/>
            <person name="Rakotoarivelo A."/>
            <person name="Olsen R.A."/>
            <person name="Prost S."/>
            <person name="Tunstall T."/>
            <person name="Ryder O.A."/>
            <person name="Dalen L."/>
            <person name="Bruford M.W."/>
        </authorList>
    </citation>
    <scope>NUCLEOTIDE SEQUENCE [LARGE SCALE GENOMIC DNA]</scope>
    <source>
        <strain evidence="1">SBR-YM</strain>
        <tissue evidence="1">Skin</tissue>
    </source>
</reference>
<protein>
    <submittedName>
        <fullName evidence="1">Uncharacterized protein</fullName>
    </submittedName>
</protein>
<dbReference type="GO" id="GO:0007264">
    <property type="term" value="P:small GTPase-mediated signal transduction"/>
    <property type="evidence" value="ECO:0007669"/>
    <property type="project" value="InterPro"/>
</dbReference>
<dbReference type="InterPro" id="IPR036964">
    <property type="entry name" value="RASGEF_cat_dom_sf"/>
</dbReference>
<evidence type="ECO:0000313" key="1">
    <source>
        <dbReference type="EMBL" id="KAF5911586.1"/>
    </source>
</evidence>
<gene>
    <name evidence="1" type="ORF">HPG69_008185</name>
</gene>
<organism evidence="1 2">
    <name type="scientific">Diceros bicornis minor</name>
    <name type="common">South-central black rhinoceros</name>
    <dbReference type="NCBI Taxonomy" id="77932"/>
    <lineage>
        <taxon>Eukaryota</taxon>
        <taxon>Metazoa</taxon>
        <taxon>Chordata</taxon>
        <taxon>Craniata</taxon>
        <taxon>Vertebrata</taxon>
        <taxon>Euteleostomi</taxon>
        <taxon>Mammalia</taxon>
        <taxon>Eutheria</taxon>
        <taxon>Laurasiatheria</taxon>
        <taxon>Perissodactyla</taxon>
        <taxon>Rhinocerotidae</taxon>
        <taxon>Diceros</taxon>
    </lineage>
</organism>
<dbReference type="AlphaFoldDB" id="A0A7J7E859"/>
<evidence type="ECO:0000313" key="2">
    <source>
        <dbReference type="Proteomes" id="UP000551758"/>
    </source>
</evidence>
<dbReference type="Proteomes" id="UP000551758">
    <property type="component" value="Unassembled WGS sequence"/>
</dbReference>
<sequence>MPHDFLDSIWSPCDNRGSEHLAPSIHATVTHFNRVVECVSPSIQRSKKTWRQVARWVGLFPCEHHVGEPDTPNRVAIAPQSAGTSWETVNPGDRV</sequence>
<name>A0A7J7E859_DICBM</name>